<protein>
    <submittedName>
        <fullName evidence="1">Uncharacterized protein</fullName>
    </submittedName>
</protein>
<accession>A0A7Y9TCM1</accession>
<gene>
    <name evidence="1" type="ORF">HDF12_004557</name>
</gene>
<sequence length="150" mass="16987">MSRMARLPSYQRVLVVIYRSFHREPDGSNRRFCCQLHVSVSQEQEFSLSTHTLAPNCEACSGRSRTPVDAAFPASDRSRLVDQIDDDLLNLISVHENLKDRVFEFELDRSRPPAGILLQEPPRTEVELGYTFGVPVINLALADLMSGREL</sequence>
<name>A0A7Y9TCM1_9BACT</name>
<organism evidence="1 2">
    <name type="scientific">Tunturiibacter lichenicola</name>
    <dbReference type="NCBI Taxonomy" id="2051959"/>
    <lineage>
        <taxon>Bacteria</taxon>
        <taxon>Pseudomonadati</taxon>
        <taxon>Acidobacteriota</taxon>
        <taxon>Terriglobia</taxon>
        <taxon>Terriglobales</taxon>
        <taxon>Acidobacteriaceae</taxon>
        <taxon>Tunturiibacter</taxon>
    </lineage>
</organism>
<reference evidence="1 2" key="1">
    <citation type="submission" date="2020-07" db="EMBL/GenBank/DDBJ databases">
        <title>Genomic Encyclopedia of Type Strains, Phase IV (KMG-V): Genome sequencing to study the core and pangenomes of soil and plant-associated prokaryotes.</title>
        <authorList>
            <person name="Whitman W."/>
        </authorList>
    </citation>
    <scope>NUCLEOTIDE SEQUENCE [LARGE SCALE GENOMIC DNA]</scope>
    <source>
        <strain evidence="1 2">M8UP30</strain>
    </source>
</reference>
<comment type="caution">
    <text evidence="1">The sequence shown here is derived from an EMBL/GenBank/DDBJ whole genome shotgun (WGS) entry which is preliminary data.</text>
</comment>
<dbReference type="EMBL" id="JACCCV010000003">
    <property type="protein sequence ID" value="NYF54135.1"/>
    <property type="molecule type" value="Genomic_DNA"/>
</dbReference>
<evidence type="ECO:0000313" key="1">
    <source>
        <dbReference type="EMBL" id="NYF54135.1"/>
    </source>
</evidence>
<evidence type="ECO:0000313" key="2">
    <source>
        <dbReference type="Proteomes" id="UP000534186"/>
    </source>
</evidence>
<dbReference type="AlphaFoldDB" id="A0A7Y9TCM1"/>
<proteinExistence type="predicted"/>
<dbReference type="Proteomes" id="UP000534186">
    <property type="component" value="Unassembled WGS sequence"/>
</dbReference>